<evidence type="ECO:0000313" key="2">
    <source>
        <dbReference type="Proteomes" id="UP000646749"/>
    </source>
</evidence>
<evidence type="ECO:0000313" key="1">
    <source>
        <dbReference type="EMBL" id="GIG93043.1"/>
    </source>
</evidence>
<organism evidence="1 2">
    <name type="scientific">Plantactinospora endophytica</name>
    <dbReference type="NCBI Taxonomy" id="673535"/>
    <lineage>
        <taxon>Bacteria</taxon>
        <taxon>Bacillati</taxon>
        <taxon>Actinomycetota</taxon>
        <taxon>Actinomycetes</taxon>
        <taxon>Micromonosporales</taxon>
        <taxon>Micromonosporaceae</taxon>
        <taxon>Plantactinospora</taxon>
    </lineage>
</organism>
<dbReference type="EMBL" id="BONW01000050">
    <property type="protein sequence ID" value="GIG93043.1"/>
    <property type="molecule type" value="Genomic_DNA"/>
</dbReference>
<protein>
    <submittedName>
        <fullName evidence="1">Uncharacterized protein</fullName>
    </submittedName>
</protein>
<accession>A0ABQ4EE78</accession>
<dbReference type="Proteomes" id="UP000646749">
    <property type="component" value="Unassembled WGS sequence"/>
</dbReference>
<gene>
    <name evidence="1" type="ORF">Pen02_79790</name>
</gene>
<proteinExistence type="predicted"/>
<name>A0ABQ4EE78_9ACTN</name>
<comment type="caution">
    <text evidence="1">The sequence shown here is derived from an EMBL/GenBank/DDBJ whole genome shotgun (WGS) entry which is preliminary data.</text>
</comment>
<keyword evidence="2" id="KW-1185">Reference proteome</keyword>
<sequence length="81" mass="8693">MTGANILAAEGEAREAPSAYASTLKWAKTPNLRDPVHQEMDRAATWIRQTFGCTVAREGANYFQCCPVALAHTRVGLSVGG</sequence>
<reference evidence="1 2" key="1">
    <citation type="submission" date="2021-01" db="EMBL/GenBank/DDBJ databases">
        <title>Whole genome shotgun sequence of Plantactinospora endophytica NBRC 110450.</title>
        <authorList>
            <person name="Komaki H."/>
            <person name="Tamura T."/>
        </authorList>
    </citation>
    <scope>NUCLEOTIDE SEQUENCE [LARGE SCALE GENOMIC DNA]</scope>
    <source>
        <strain evidence="1 2">NBRC 110450</strain>
    </source>
</reference>